<dbReference type="EMBL" id="ML119723">
    <property type="protein sequence ID" value="RPA77643.1"/>
    <property type="molecule type" value="Genomic_DNA"/>
</dbReference>
<sequence length="370" mass="42588">MLEQTHTPANSETTNTKADKDLSDEDYLQLVVWHTVKQAALLRITTFDIFAPPPSIGQPHHILPSIFTPTTTRALLTPKWNKKLSETYHKETELGKIQQTYLEGIEKDAVQIFLVLLLCSPLASRGCRLHWIFHFLEAGYTDASLPIGLDELRRYSPMKPRCQDEFYDAQFRVNPVFLQHGMLRMLKDKEVPPIVEFRVLGRDFNVALLDGDGTVCDGIGLQRIKLEDSDGVRRILFREVMEAFLLDSTTGLTFRAGFERQGWGYILFSPLETASVVDGYFQDVNLDSFASLRLVTKMEEINGNLQTLFENIHELGKLLLSETSSRWEFEEWIRLHKIRINLQTYHRRLLDLKAELMNDVPVLAPPQRQD</sequence>
<evidence type="ECO:0000313" key="2">
    <source>
        <dbReference type="Proteomes" id="UP000275078"/>
    </source>
</evidence>
<keyword evidence="2" id="KW-1185">Reference proteome</keyword>
<dbReference type="AlphaFoldDB" id="A0A3N4HUV4"/>
<organism evidence="1 2">
    <name type="scientific">Ascobolus immersus RN42</name>
    <dbReference type="NCBI Taxonomy" id="1160509"/>
    <lineage>
        <taxon>Eukaryota</taxon>
        <taxon>Fungi</taxon>
        <taxon>Dikarya</taxon>
        <taxon>Ascomycota</taxon>
        <taxon>Pezizomycotina</taxon>
        <taxon>Pezizomycetes</taxon>
        <taxon>Pezizales</taxon>
        <taxon>Ascobolaceae</taxon>
        <taxon>Ascobolus</taxon>
    </lineage>
</organism>
<proteinExistence type="predicted"/>
<gene>
    <name evidence="1" type="ORF">BJ508DRAFT_309997</name>
</gene>
<accession>A0A3N4HUV4</accession>
<reference evidence="1 2" key="1">
    <citation type="journal article" date="2018" name="Nat. Ecol. Evol.">
        <title>Pezizomycetes genomes reveal the molecular basis of ectomycorrhizal truffle lifestyle.</title>
        <authorList>
            <person name="Murat C."/>
            <person name="Payen T."/>
            <person name="Noel B."/>
            <person name="Kuo A."/>
            <person name="Morin E."/>
            <person name="Chen J."/>
            <person name="Kohler A."/>
            <person name="Krizsan K."/>
            <person name="Balestrini R."/>
            <person name="Da Silva C."/>
            <person name="Montanini B."/>
            <person name="Hainaut M."/>
            <person name="Levati E."/>
            <person name="Barry K.W."/>
            <person name="Belfiori B."/>
            <person name="Cichocki N."/>
            <person name="Clum A."/>
            <person name="Dockter R.B."/>
            <person name="Fauchery L."/>
            <person name="Guy J."/>
            <person name="Iotti M."/>
            <person name="Le Tacon F."/>
            <person name="Lindquist E.A."/>
            <person name="Lipzen A."/>
            <person name="Malagnac F."/>
            <person name="Mello A."/>
            <person name="Molinier V."/>
            <person name="Miyauchi S."/>
            <person name="Poulain J."/>
            <person name="Riccioni C."/>
            <person name="Rubini A."/>
            <person name="Sitrit Y."/>
            <person name="Splivallo R."/>
            <person name="Traeger S."/>
            <person name="Wang M."/>
            <person name="Zifcakova L."/>
            <person name="Wipf D."/>
            <person name="Zambonelli A."/>
            <person name="Paolocci F."/>
            <person name="Nowrousian M."/>
            <person name="Ottonello S."/>
            <person name="Baldrian P."/>
            <person name="Spatafora J.W."/>
            <person name="Henrissat B."/>
            <person name="Nagy L.G."/>
            <person name="Aury J.M."/>
            <person name="Wincker P."/>
            <person name="Grigoriev I.V."/>
            <person name="Bonfante P."/>
            <person name="Martin F.M."/>
        </authorList>
    </citation>
    <scope>NUCLEOTIDE SEQUENCE [LARGE SCALE GENOMIC DNA]</scope>
    <source>
        <strain evidence="1 2">RN42</strain>
    </source>
</reference>
<dbReference type="OrthoDB" id="4062651at2759"/>
<protein>
    <submittedName>
        <fullName evidence="1">Uncharacterized protein</fullName>
    </submittedName>
</protein>
<evidence type="ECO:0000313" key="1">
    <source>
        <dbReference type="EMBL" id="RPA77643.1"/>
    </source>
</evidence>
<name>A0A3N4HUV4_ASCIM</name>
<dbReference type="Proteomes" id="UP000275078">
    <property type="component" value="Unassembled WGS sequence"/>
</dbReference>